<organism evidence="2 3">
    <name type="scientific">Entomospira entomophila</name>
    <dbReference type="NCBI Taxonomy" id="2719988"/>
    <lineage>
        <taxon>Bacteria</taxon>
        <taxon>Pseudomonadati</taxon>
        <taxon>Spirochaetota</taxon>
        <taxon>Spirochaetia</taxon>
        <taxon>Spirochaetales</taxon>
        <taxon>Spirochaetaceae</taxon>
        <taxon>Entomospira</taxon>
    </lineage>
</organism>
<dbReference type="AlphaFoldDB" id="A0A968GCC9"/>
<dbReference type="InterPro" id="IPR013096">
    <property type="entry name" value="Cupin_2"/>
</dbReference>
<protein>
    <submittedName>
        <fullName evidence="2">Cupin domain-containing protein</fullName>
    </submittedName>
</protein>
<dbReference type="PANTHER" id="PTHR40112:SF1">
    <property type="entry name" value="H2HPP ISOMERASE"/>
    <property type="match status" value="1"/>
</dbReference>
<dbReference type="InterPro" id="IPR025499">
    <property type="entry name" value="KdgF"/>
</dbReference>
<reference evidence="2 3" key="1">
    <citation type="submission" date="2020-03" db="EMBL/GenBank/DDBJ databases">
        <title>Spirochaetal bacteria isolated from arthropods constitute a novel genus Entomospira genus novum within the order Spirochaetales.</title>
        <authorList>
            <person name="Grana-Miraglia L."/>
            <person name="Sikutova S."/>
            <person name="Fingerle V."/>
            <person name="Sing A."/>
            <person name="Castillo-Ramirez S."/>
            <person name="Margos G."/>
            <person name="Rudolf I."/>
        </authorList>
    </citation>
    <scope>NUCLEOTIDE SEQUENCE [LARGE SCALE GENOMIC DNA]</scope>
    <source>
        <strain evidence="2 3">BR193</strain>
    </source>
</reference>
<dbReference type="InterPro" id="IPR052535">
    <property type="entry name" value="Bacilysin_H2HPP_isomerase"/>
</dbReference>
<evidence type="ECO:0000259" key="1">
    <source>
        <dbReference type="Pfam" id="PF07883"/>
    </source>
</evidence>
<keyword evidence="3" id="KW-1185">Reference proteome</keyword>
<dbReference type="InterPro" id="IPR014710">
    <property type="entry name" value="RmlC-like_jellyroll"/>
</dbReference>
<name>A0A968GCC9_9SPIO</name>
<evidence type="ECO:0000313" key="3">
    <source>
        <dbReference type="Proteomes" id="UP000711995"/>
    </source>
</evidence>
<gene>
    <name evidence="2" type="ORF">HCT14_05820</name>
</gene>
<dbReference type="EMBL" id="JAATLJ010000001">
    <property type="protein sequence ID" value="NIZ41018.1"/>
    <property type="molecule type" value="Genomic_DNA"/>
</dbReference>
<comment type="caution">
    <text evidence="2">The sequence shown here is derived from an EMBL/GenBank/DDBJ whole genome shotgun (WGS) entry which is preliminary data.</text>
</comment>
<evidence type="ECO:0000313" key="2">
    <source>
        <dbReference type="EMBL" id="NIZ41018.1"/>
    </source>
</evidence>
<dbReference type="RefSeq" id="WP_167700600.1">
    <property type="nucleotide sequence ID" value="NZ_CP118174.1"/>
</dbReference>
<dbReference type="InterPro" id="IPR011051">
    <property type="entry name" value="RmlC_Cupin_sf"/>
</dbReference>
<proteinExistence type="predicted"/>
<dbReference type="Proteomes" id="UP000711995">
    <property type="component" value="Unassembled WGS sequence"/>
</dbReference>
<dbReference type="Gene3D" id="2.60.120.10">
    <property type="entry name" value="Jelly Rolls"/>
    <property type="match status" value="1"/>
</dbReference>
<dbReference type="PANTHER" id="PTHR40112">
    <property type="entry name" value="H2HPP ISOMERASE"/>
    <property type="match status" value="1"/>
</dbReference>
<sequence>MFVNKDRATTVILDNGVKRSILAHNDELMIVRFEFQKDQVGALHSHPHTQSTYILSGKFEFTVGDQTYICQAGDTLIASTSIMHGCRCLEDGVLIDNFTPSRKDFL</sequence>
<dbReference type="CDD" id="cd02238">
    <property type="entry name" value="cupin_KdgF"/>
    <property type="match status" value="1"/>
</dbReference>
<dbReference type="PIRSF" id="PIRSF029883">
    <property type="entry name" value="KdgF"/>
    <property type="match status" value="1"/>
</dbReference>
<dbReference type="Pfam" id="PF07883">
    <property type="entry name" value="Cupin_2"/>
    <property type="match status" value="1"/>
</dbReference>
<dbReference type="SUPFAM" id="SSF51182">
    <property type="entry name" value="RmlC-like cupins"/>
    <property type="match status" value="1"/>
</dbReference>
<accession>A0A968GCC9</accession>
<feature type="domain" description="Cupin type-2" evidence="1">
    <location>
        <begin position="32"/>
        <end position="92"/>
    </location>
</feature>